<evidence type="ECO:0000256" key="5">
    <source>
        <dbReference type="ARBA" id="ARBA00022741"/>
    </source>
</evidence>
<protein>
    <recommendedName>
        <fullName evidence="9">Probable butyrate kinase</fullName>
        <shortName evidence="9">BK</shortName>
        <ecNumber evidence="9">2.7.2.7</ecNumber>
    </recommendedName>
    <alternativeName>
        <fullName evidence="9">Branched-chain carboxylic acid kinase</fullName>
    </alternativeName>
</protein>
<evidence type="ECO:0000313" key="11">
    <source>
        <dbReference type="EMBL" id="KXI14250.1"/>
    </source>
</evidence>
<evidence type="ECO:0000313" key="13">
    <source>
        <dbReference type="Proteomes" id="UP000070326"/>
    </source>
</evidence>
<proteinExistence type="inferred from homology"/>
<accession>A0A135YY33</accession>
<dbReference type="CDD" id="cd24011">
    <property type="entry name" value="ASKHA_NBD_BK"/>
    <property type="match status" value="1"/>
</dbReference>
<dbReference type="AlphaFoldDB" id="A0A135YY33"/>
<dbReference type="EC" id="2.7.2.7" evidence="9"/>
<dbReference type="EMBL" id="LSQZ01000011">
    <property type="protein sequence ID" value="KXI14250.1"/>
    <property type="molecule type" value="Genomic_DNA"/>
</dbReference>
<dbReference type="Proteomes" id="UP000255101">
    <property type="component" value="Unassembled WGS sequence"/>
</dbReference>
<evidence type="ECO:0000256" key="1">
    <source>
        <dbReference type="ARBA" id="ARBA00004496"/>
    </source>
</evidence>
<dbReference type="GO" id="GO:0047761">
    <property type="term" value="F:butyrate kinase activity"/>
    <property type="evidence" value="ECO:0007669"/>
    <property type="project" value="UniProtKB-UniRule"/>
</dbReference>
<evidence type="ECO:0000256" key="3">
    <source>
        <dbReference type="ARBA" id="ARBA00022490"/>
    </source>
</evidence>
<dbReference type="eggNOG" id="COG3426">
    <property type="taxonomic scope" value="Bacteria"/>
</dbReference>
<dbReference type="PROSITE" id="PS01075">
    <property type="entry name" value="ACETATE_KINASE_1"/>
    <property type="match status" value="1"/>
</dbReference>
<dbReference type="PRINTS" id="PR00471">
    <property type="entry name" value="ACETATEKNASE"/>
</dbReference>
<dbReference type="NCBIfam" id="NF002834">
    <property type="entry name" value="PRK03011.1-5"/>
    <property type="match status" value="1"/>
</dbReference>
<comment type="catalytic activity">
    <reaction evidence="8 9">
        <text>butanoate + ATP = butanoyl phosphate + ADP</text>
        <dbReference type="Rhea" id="RHEA:13585"/>
        <dbReference type="ChEBI" id="CHEBI:17968"/>
        <dbReference type="ChEBI" id="CHEBI:30616"/>
        <dbReference type="ChEBI" id="CHEBI:58079"/>
        <dbReference type="ChEBI" id="CHEBI:456216"/>
        <dbReference type="EC" id="2.7.2.7"/>
    </reaction>
</comment>
<keyword evidence="4 9" id="KW-0808">Transferase</keyword>
<dbReference type="InterPro" id="IPR000890">
    <property type="entry name" value="Aliphatic_acid_kin_short-chain"/>
</dbReference>
<organism evidence="11 13">
    <name type="scientific">Peptostreptococcus anaerobius</name>
    <dbReference type="NCBI Taxonomy" id="1261"/>
    <lineage>
        <taxon>Bacteria</taxon>
        <taxon>Bacillati</taxon>
        <taxon>Bacillota</taxon>
        <taxon>Clostridia</taxon>
        <taxon>Peptostreptococcales</taxon>
        <taxon>Peptostreptococcaceae</taxon>
        <taxon>Peptostreptococcus</taxon>
    </lineage>
</organism>
<dbReference type="InterPro" id="IPR011245">
    <property type="entry name" value="Butyrate_kin"/>
</dbReference>
<comment type="subcellular location">
    <subcellularLocation>
        <location evidence="1 9">Cytoplasm</location>
    </subcellularLocation>
</comment>
<keyword evidence="6 9" id="KW-0418">Kinase</keyword>
<evidence type="ECO:0000256" key="7">
    <source>
        <dbReference type="ARBA" id="ARBA00022840"/>
    </source>
</evidence>
<dbReference type="Proteomes" id="UP000070326">
    <property type="component" value="Unassembled WGS sequence"/>
</dbReference>
<dbReference type="PATRIC" id="fig|1261.3.peg.514"/>
<dbReference type="STRING" id="1261.HMPREF3195_00312"/>
<evidence type="ECO:0000256" key="6">
    <source>
        <dbReference type="ARBA" id="ARBA00022777"/>
    </source>
</evidence>
<evidence type="ECO:0000256" key="9">
    <source>
        <dbReference type="HAMAP-Rule" id="MF_00542"/>
    </source>
</evidence>
<dbReference type="GO" id="GO:0005737">
    <property type="term" value="C:cytoplasm"/>
    <property type="evidence" value="ECO:0007669"/>
    <property type="project" value="UniProtKB-SubCell"/>
</dbReference>
<keyword evidence="3 9" id="KW-0963">Cytoplasm</keyword>
<dbReference type="GO" id="GO:0008776">
    <property type="term" value="F:acetate kinase activity"/>
    <property type="evidence" value="ECO:0007669"/>
    <property type="project" value="TreeGrafter"/>
</dbReference>
<reference evidence="12 14" key="2">
    <citation type="submission" date="2018-06" db="EMBL/GenBank/DDBJ databases">
        <authorList>
            <consortium name="Pathogen Informatics"/>
            <person name="Doyle S."/>
        </authorList>
    </citation>
    <scope>NUCLEOTIDE SEQUENCE [LARGE SCALE GENOMIC DNA]</scope>
    <source>
        <strain evidence="12 14">NCTC11460</strain>
    </source>
</reference>
<dbReference type="SUPFAM" id="SSF53067">
    <property type="entry name" value="Actin-like ATPase domain"/>
    <property type="match status" value="2"/>
</dbReference>
<sequence>MKILVINPGSTSTKLALYEDCNELMTGSMDISSDVLAQYKSIYDQTDMRFDQVMDFLKVNDMEVKDLDVIVSRGGMLPPLHTGAYVVDEDLCYIMRNHPAQLHASNLGALVAKKLSDIGNIPAYIYDAVSVDEMTDEARLSGLKNYPRRSFSHALNTRAVAMKYCQDKGLDYYKSSIIVAHLGGGISMNFQKNGHLVDVISSDEGPFSTNRAGALPIYSCITMAREEGADAMQSYEDSIGGLISYLGTNDAREVEAMIANGDEEAKKVYRGMAYQIARYIGSLAVVDNGKIDGIVLTGGMANSKLLTGWIEEKVAFLADISIYAGEFEMKALAQGAYRVMKGQEEADHLKIY</sequence>
<dbReference type="HAMAP" id="MF_00542">
    <property type="entry name" value="Butyrate_kinase"/>
    <property type="match status" value="1"/>
</dbReference>
<keyword evidence="5 9" id="KW-0547">Nucleotide-binding</keyword>
<dbReference type="Pfam" id="PF00871">
    <property type="entry name" value="Acetate_kinase"/>
    <property type="match status" value="1"/>
</dbReference>
<evidence type="ECO:0000256" key="8">
    <source>
        <dbReference type="ARBA" id="ARBA00048596"/>
    </source>
</evidence>
<dbReference type="Gene3D" id="3.30.420.40">
    <property type="match status" value="2"/>
</dbReference>
<evidence type="ECO:0000313" key="14">
    <source>
        <dbReference type="Proteomes" id="UP000255101"/>
    </source>
</evidence>
<dbReference type="PANTHER" id="PTHR21060:SF20">
    <property type="entry name" value="BUTYRATE KINASE 1-RELATED"/>
    <property type="match status" value="1"/>
</dbReference>
<evidence type="ECO:0000256" key="10">
    <source>
        <dbReference type="RuleBase" id="RU003835"/>
    </source>
</evidence>
<dbReference type="GO" id="GO:0005524">
    <property type="term" value="F:ATP binding"/>
    <property type="evidence" value="ECO:0007669"/>
    <property type="project" value="UniProtKB-KW"/>
</dbReference>
<dbReference type="PANTHER" id="PTHR21060">
    <property type="entry name" value="ACETATE KINASE"/>
    <property type="match status" value="1"/>
</dbReference>
<dbReference type="InterPro" id="IPR043129">
    <property type="entry name" value="ATPase_NBD"/>
</dbReference>
<dbReference type="EMBL" id="UGTB01000004">
    <property type="protein sequence ID" value="SUB60735.1"/>
    <property type="molecule type" value="Genomic_DNA"/>
</dbReference>
<comment type="similarity">
    <text evidence="2 9 10">Belongs to the acetokinase family.</text>
</comment>
<dbReference type="NCBIfam" id="TIGR02707">
    <property type="entry name" value="butyr_kinase"/>
    <property type="match status" value="1"/>
</dbReference>
<reference evidence="11 13" key="1">
    <citation type="submission" date="2016-02" db="EMBL/GenBank/DDBJ databases">
        <authorList>
            <person name="Wen L."/>
            <person name="He K."/>
            <person name="Yang H."/>
        </authorList>
    </citation>
    <scope>NUCLEOTIDE SEQUENCE [LARGE SCALE GENOMIC DNA]</scope>
    <source>
        <strain evidence="11 13">MJR8628A</strain>
    </source>
</reference>
<evidence type="ECO:0000313" key="12">
    <source>
        <dbReference type="EMBL" id="SUB60735.1"/>
    </source>
</evidence>
<gene>
    <name evidence="12" type="primary">buk2_2</name>
    <name evidence="9" type="synonym">buk</name>
    <name evidence="11" type="ORF">HMPREF3195_00312</name>
    <name evidence="12" type="ORF">NCTC11460_00646</name>
</gene>
<dbReference type="InterPro" id="IPR023865">
    <property type="entry name" value="Aliphatic_acid_kinase_CS"/>
</dbReference>
<evidence type="ECO:0000256" key="4">
    <source>
        <dbReference type="ARBA" id="ARBA00022679"/>
    </source>
</evidence>
<dbReference type="RefSeq" id="WP_002845237.1">
    <property type="nucleotide sequence ID" value="NZ_CAMPYD010000011.1"/>
</dbReference>
<dbReference type="GO" id="GO:0006083">
    <property type="term" value="P:acetate metabolic process"/>
    <property type="evidence" value="ECO:0007669"/>
    <property type="project" value="TreeGrafter"/>
</dbReference>
<dbReference type="PIRSF" id="PIRSF036458">
    <property type="entry name" value="Butyrate_kin"/>
    <property type="match status" value="1"/>
</dbReference>
<keyword evidence="7 9" id="KW-0067">ATP-binding</keyword>
<name>A0A135YY33_9FIRM</name>
<evidence type="ECO:0000256" key="2">
    <source>
        <dbReference type="ARBA" id="ARBA00008748"/>
    </source>
</evidence>